<organism evidence="1 2">
    <name type="scientific">Citrullus colocynthis</name>
    <name type="common">colocynth</name>
    <dbReference type="NCBI Taxonomy" id="252529"/>
    <lineage>
        <taxon>Eukaryota</taxon>
        <taxon>Viridiplantae</taxon>
        <taxon>Streptophyta</taxon>
        <taxon>Embryophyta</taxon>
        <taxon>Tracheophyta</taxon>
        <taxon>Spermatophyta</taxon>
        <taxon>Magnoliopsida</taxon>
        <taxon>eudicotyledons</taxon>
        <taxon>Gunneridae</taxon>
        <taxon>Pentapetalae</taxon>
        <taxon>rosids</taxon>
        <taxon>fabids</taxon>
        <taxon>Cucurbitales</taxon>
        <taxon>Cucurbitaceae</taxon>
        <taxon>Benincaseae</taxon>
        <taxon>Citrullus</taxon>
    </lineage>
</organism>
<protein>
    <recommendedName>
        <fullName evidence="3">Secreted protein</fullName>
    </recommendedName>
</protein>
<evidence type="ECO:0008006" key="3">
    <source>
        <dbReference type="Google" id="ProtNLM"/>
    </source>
</evidence>
<keyword evidence="2" id="KW-1185">Reference proteome</keyword>
<gene>
    <name evidence="1" type="ORF">CITCOLO1_LOCUS18220</name>
</gene>
<evidence type="ECO:0000313" key="1">
    <source>
        <dbReference type="EMBL" id="CAK9325941.1"/>
    </source>
</evidence>
<proteinExistence type="predicted"/>
<dbReference type="Proteomes" id="UP001642487">
    <property type="component" value="Chromosome 7"/>
</dbReference>
<reference evidence="1 2" key="1">
    <citation type="submission" date="2024-03" db="EMBL/GenBank/DDBJ databases">
        <authorList>
            <person name="Gkanogiannis A."/>
            <person name="Becerra Lopez-Lavalle L."/>
        </authorList>
    </citation>
    <scope>NUCLEOTIDE SEQUENCE [LARGE SCALE GENOMIC DNA]</scope>
</reference>
<evidence type="ECO:0000313" key="2">
    <source>
        <dbReference type="Proteomes" id="UP001642487"/>
    </source>
</evidence>
<dbReference type="EMBL" id="OZ021741">
    <property type="protein sequence ID" value="CAK9325941.1"/>
    <property type="molecule type" value="Genomic_DNA"/>
</dbReference>
<sequence>MEPTSPRPFVALSVAISVCSSCPPARSLFVTFSDKFSVAFSGILILPASSSFSAAPDLRSARFIDNLHCERQFTLEFSTRSVSTIRVAPTAKIHSRTPRSVNTHIRERQDAQIRRSSFILTRSVKSELIAT</sequence>
<accession>A0ABP0Z3P8</accession>
<name>A0ABP0Z3P8_9ROSI</name>